<evidence type="ECO:0000256" key="10">
    <source>
        <dbReference type="ARBA" id="ARBA00044969"/>
    </source>
</evidence>
<keyword evidence="7" id="KW-0067">ATP-binding</keyword>
<evidence type="ECO:0000256" key="7">
    <source>
        <dbReference type="ARBA" id="ARBA00022840"/>
    </source>
</evidence>
<dbReference type="InterPro" id="IPR027417">
    <property type="entry name" value="P-loop_NTPase"/>
</dbReference>
<evidence type="ECO:0000313" key="13">
    <source>
        <dbReference type="EMBL" id="CAB4177532.1"/>
    </source>
</evidence>
<evidence type="ECO:0000256" key="11">
    <source>
        <dbReference type="ARBA" id="ARBA00048954"/>
    </source>
</evidence>
<evidence type="ECO:0000256" key="9">
    <source>
        <dbReference type="ARBA" id="ARBA00023235"/>
    </source>
</evidence>
<dbReference type="GO" id="GO:0005524">
    <property type="term" value="F:ATP binding"/>
    <property type="evidence" value="ECO:0007669"/>
    <property type="project" value="UniProtKB-KW"/>
</dbReference>
<evidence type="ECO:0000256" key="3">
    <source>
        <dbReference type="ARBA" id="ARBA00022705"/>
    </source>
</evidence>
<dbReference type="Pfam" id="PF00772">
    <property type="entry name" value="DnaB"/>
    <property type="match status" value="1"/>
</dbReference>
<dbReference type="PANTHER" id="PTHR30153">
    <property type="entry name" value="REPLICATIVE DNA HELICASE DNAB"/>
    <property type="match status" value="1"/>
</dbReference>
<dbReference type="NCBIfam" id="TIGR00665">
    <property type="entry name" value="DnaB"/>
    <property type="match status" value="1"/>
</dbReference>
<dbReference type="GO" id="GO:0006269">
    <property type="term" value="P:DNA replication, synthesis of primer"/>
    <property type="evidence" value="ECO:0007669"/>
    <property type="project" value="UniProtKB-KW"/>
</dbReference>
<keyword evidence="5" id="KW-0378">Hydrolase</keyword>
<dbReference type="InterPro" id="IPR007694">
    <property type="entry name" value="DNA_helicase_DnaB-like_C"/>
</dbReference>
<feature type="domain" description="SF4 helicase" evidence="12">
    <location>
        <begin position="171"/>
        <end position="434"/>
    </location>
</feature>
<dbReference type="EMBL" id="LR796956">
    <property type="protein sequence ID" value="CAB4177532.1"/>
    <property type="molecule type" value="Genomic_DNA"/>
</dbReference>
<dbReference type="GO" id="GO:0043139">
    <property type="term" value="F:5'-3' DNA helicase activity"/>
    <property type="evidence" value="ECO:0007669"/>
    <property type="project" value="UniProtKB-EC"/>
</dbReference>
<keyword evidence="3" id="KW-0235">DNA replication</keyword>
<keyword evidence="6 15" id="KW-0347">Helicase</keyword>
<dbReference type="EC" id="5.6.2.3" evidence="10"/>
<dbReference type="GO" id="GO:0016787">
    <property type="term" value="F:hydrolase activity"/>
    <property type="evidence" value="ECO:0007669"/>
    <property type="project" value="UniProtKB-KW"/>
</dbReference>
<dbReference type="Gene3D" id="3.40.50.300">
    <property type="entry name" value="P-loop containing nucleotide triphosphate hydrolases"/>
    <property type="match status" value="1"/>
</dbReference>
<evidence type="ECO:0000256" key="2">
    <source>
        <dbReference type="ARBA" id="ARBA00022515"/>
    </source>
</evidence>
<dbReference type="InterPro" id="IPR036185">
    <property type="entry name" value="DNA_heli_DnaB-like_N_sf"/>
</dbReference>
<evidence type="ECO:0000256" key="6">
    <source>
        <dbReference type="ARBA" id="ARBA00022806"/>
    </source>
</evidence>
<evidence type="ECO:0000256" key="1">
    <source>
        <dbReference type="ARBA" id="ARBA00008428"/>
    </source>
</evidence>
<dbReference type="SUPFAM" id="SSF48024">
    <property type="entry name" value="N-terminal domain of DnaB helicase"/>
    <property type="match status" value="1"/>
</dbReference>
<gene>
    <name evidence="13" type="ORF">UFOVP1005_19</name>
    <name evidence="14" type="ORF">UFOVP1344_19</name>
    <name evidence="15" type="ORF">UFOVP1602_21</name>
</gene>
<comment type="catalytic activity">
    <reaction evidence="11">
        <text>ATP + H2O = ADP + phosphate + H(+)</text>
        <dbReference type="Rhea" id="RHEA:13065"/>
        <dbReference type="ChEBI" id="CHEBI:15377"/>
        <dbReference type="ChEBI" id="CHEBI:15378"/>
        <dbReference type="ChEBI" id="CHEBI:30616"/>
        <dbReference type="ChEBI" id="CHEBI:43474"/>
        <dbReference type="ChEBI" id="CHEBI:456216"/>
        <dbReference type="EC" id="5.6.2.3"/>
    </reaction>
</comment>
<proteinExistence type="inferred from homology"/>
<keyword evidence="2" id="KW-0639">Primosome</keyword>
<evidence type="ECO:0000256" key="5">
    <source>
        <dbReference type="ARBA" id="ARBA00022801"/>
    </source>
</evidence>
<keyword evidence="4" id="KW-0547">Nucleotide-binding</keyword>
<keyword evidence="9" id="KW-0413">Isomerase</keyword>
<dbReference type="SUPFAM" id="SSF52540">
    <property type="entry name" value="P-loop containing nucleoside triphosphate hydrolases"/>
    <property type="match status" value="1"/>
</dbReference>
<organism evidence="15">
    <name type="scientific">uncultured Caudovirales phage</name>
    <dbReference type="NCBI Taxonomy" id="2100421"/>
    <lineage>
        <taxon>Viruses</taxon>
        <taxon>Duplodnaviria</taxon>
        <taxon>Heunggongvirae</taxon>
        <taxon>Uroviricota</taxon>
        <taxon>Caudoviricetes</taxon>
        <taxon>Peduoviridae</taxon>
        <taxon>Maltschvirus</taxon>
        <taxon>Maltschvirus maltsch</taxon>
    </lineage>
</organism>
<accession>A0A6J5SSK7</accession>
<dbReference type="GO" id="GO:0003677">
    <property type="term" value="F:DNA binding"/>
    <property type="evidence" value="ECO:0007669"/>
    <property type="project" value="UniProtKB-KW"/>
</dbReference>
<name>A0A6J5SSK7_9CAUD</name>
<evidence type="ECO:0000259" key="12">
    <source>
        <dbReference type="PROSITE" id="PS51199"/>
    </source>
</evidence>
<dbReference type="EMBL" id="LR797299">
    <property type="protein sequence ID" value="CAB4199940.1"/>
    <property type="molecule type" value="Genomic_DNA"/>
</dbReference>
<reference evidence="15" key="1">
    <citation type="submission" date="2020-05" db="EMBL/GenBank/DDBJ databases">
        <authorList>
            <person name="Chiriac C."/>
            <person name="Salcher M."/>
            <person name="Ghai R."/>
            <person name="Kavagutti S V."/>
        </authorList>
    </citation>
    <scope>NUCLEOTIDE SEQUENCE</scope>
</reference>
<dbReference type="CDD" id="cd00984">
    <property type="entry name" value="DnaB_C"/>
    <property type="match status" value="1"/>
</dbReference>
<dbReference type="InterPro" id="IPR016136">
    <property type="entry name" value="DNA_helicase_N/primase_C"/>
</dbReference>
<comment type="similarity">
    <text evidence="1">Belongs to the helicase family. DnaB subfamily.</text>
</comment>
<evidence type="ECO:0000313" key="15">
    <source>
        <dbReference type="EMBL" id="CAB4218289.1"/>
    </source>
</evidence>
<sequence length="434" mass="47308">MNSKTPHHSEAEDSVIGSMLIDSECIPSTLEILDAEDFYSGANRIVYGAMQHLAKTNMAVDVVTVSDYLEKQGELDGIGGRACIAQYSARTPTSANVESYARLVEEAAVSRRIISAAAKIAEVGYQGLPSDEALDKAESEIYRLARTRSNSSFDDLDVLLGRSWKSMERAALGENVTIKSGILPMDKVIGGWANSDLVVVAARPSVGKTALAVNLATNAAIKQGKAVAIFSLEMSGEQIATRILADAAHVDIAKIRNGSGSPEEINKLAEAAARIREARIYVDDASSLTPIEIRSRCRKLRQDKGLDMVVIDYIQLLSAVRQQKDANRVMETAEISRTLKQIARELNVPVIALSQLSRNSEYRDSGEPRLADLRDSGSIEQDADVVIMLWKPKEQTDEYYDNVSVKVAKNRNGPTGDLNLIFRKATTSFTSGEQ</sequence>
<keyword evidence="8" id="KW-0238">DNA-binding</keyword>
<dbReference type="Gene3D" id="1.10.860.10">
    <property type="entry name" value="DNAb Helicase, Chain A"/>
    <property type="match status" value="1"/>
</dbReference>
<dbReference type="PANTHER" id="PTHR30153:SF2">
    <property type="entry name" value="REPLICATIVE DNA HELICASE"/>
    <property type="match status" value="1"/>
</dbReference>
<dbReference type="EMBL" id="LR797467">
    <property type="protein sequence ID" value="CAB4218289.1"/>
    <property type="molecule type" value="Genomic_DNA"/>
</dbReference>
<dbReference type="InterPro" id="IPR007692">
    <property type="entry name" value="DNA_helicase_DnaB"/>
</dbReference>
<dbReference type="PROSITE" id="PS51199">
    <property type="entry name" value="SF4_HELICASE"/>
    <property type="match status" value="1"/>
</dbReference>
<evidence type="ECO:0000256" key="8">
    <source>
        <dbReference type="ARBA" id="ARBA00023125"/>
    </source>
</evidence>
<protein>
    <recommendedName>
        <fullName evidence="10">DNA 5'-3' helicase</fullName>
        <ecNumber evidence="10">5.6.2.3</ecNumber>
    </recommendedName>
</protein>
<dbReference type="Pfam" id="PF03796">
    <property type="entry name" value="DnaB_C"/>
    <property type="match status" value="1"/>
</dbReference>
<evidence type="ECO:0000313" key="14">
    <source>
        <dbReference type="EMBL" id="CAB4199940.1"/>
    </source>
</evidence>
<dbReference type="InterPro" id="IPR007693">
    <property type="entry name" value="DNA_helicase_DnaB-like_N"/>
</dbReference>
<evidence type="ECO:0000256" key="4">
    <source>
        <dbReference type="ARBA" id="ARBA00022741"/>
    </source>
</evidence>